<dbReference type="GO" id="GO:0009099">
    <property type="term" value="P:L-valine biosynthetic process"/>
    <property type="evidence" value="ECO:0007669"/>
    <property type="project" value="UniProtKB-UniPathway"/>
</dbReference>
<dbReference type="FunFam" id="3.40.50.970:FF:000007">
    <property type="entry name" value="Acetolactate synthase"/>
    <property type="match status" value="1"/>
</dbReference>
<evidence type="ECO:0000256" key="10">
    <source>
        <dbReference type="ARBA" id="ARBA00023304"/>
    </source>
</evidence>
<gene>
    <name evidence="16" type="primary">ilvB</name>
    <name evidence="16" type="ORF">CLNEO_27200</name>
</gene>
<dbReference type="Proteomes" id="UP000070539">
    <property type="component" value="Unassembled WGS sequence"/>
</dbReference>
<evidence type="ECO:0000259" key="13">
    <source>
        <dbReference type="Pfam" id="PF00205"/>
    </source>
</evidence>
<name>A0A136WBG6_9FIRM</name>
<evidence type="ECO:0000256" key="7">
    <source>
        <dbReference type="ARBA" id="ARBA00022723"/>
    </source>
</evidence>
<keyword evidence="6 12" id="KW-0808">Transferase</keyword>
<dbReference type="InterPro" id="IPR012000">
    <property type="entry name" value="Thiamin_PyroP_enz_cen_dom"/>
</dbReference>
<evidence type="ECO:0000256" key="11">
    <source>
        <dbReference type="ARBA" id="ARBA00048670"/>
    </source>
</evidence>
<dbReference type="InterPro" id="IPR039368">
    <property type="entry name" value="AHAS_TPP"/>
</dbReference>
<reference evidence="16 17" key="1">
    <citation type="submission" date="2016-01" db="EMBL/GenBank/DDBJ databases">
        <title>Genome sequence of Clostridium neopropionicum X4, DSM-3847.</title>
        <authorList>
            <person name="Poehlein A."/>
            <person name="Beck M.H."/>
            <person name="Bengelsdorf F.R."/>
            <person name="Daniel R."/>
            <person name="Duerre P."/>
        </authorList>
    </citation>
    <scope>NUCLEOTIDE SEQUENCE [LARGE SCALE GENOMIC DNA]</scope>
    <source>
        <strain evidence="16 17">DSM-3847</strain>
    </source>
</reference>
<dbReference type="Pfam" id="PF00205">
    <property type="entry name" value="TPP_enzyme_M"/>
    <property type="match status" value="1"/>
</dbReference>
<dbReference type="InterPro" id="IPR029035">
    <property type="entry name" value="DHS-like_NAD/FAD-binding_dom"/>
</dbReference>
<dbReference type="PATRIC" id="fig|36847.3.peg.3180"/>
<comment type="similarity">
    <text evidence="3 12">Belongs to the TPP enzyme family.</text>
</comment>
<evidence type="ECO:0000256" key="1">
    <source>
        <dbReference type="ARBA" id="ARBA00004974"/>
    </source>
</evidence>
<dbReference type="InterPro" id="IPR029061">
    <property type="entry name" value="THDP-binding"/>
</dbReference>
<proteinExistence type="inferred from homology"/>
<comment type="pathway">
    <text evidence="2 12">Amino-acid biosynthesis; L-valine biosynthesis; L-valine from pyruvate: step 1/4.</text>
</comment>
<evidence type="ECO:0000256" key="3">
    <source>
        <dbReference type="ARBA" id="ARBA00007812"/>
    </source>
</evidence>
<evidence type="ECO:0000256" key="4">
    <source>
        <dbReference type="ARBA" id="ARBA00013145"/>
    </source>
</evidence>
<feature type="domain" description="Thiamine pyrophosphate enzyme central" evidence="13">
    <location>
        <begin position="191"/>
        <end position="323"/>
    </location>
</feature>
<dbReference type="STRING" id="36847.CLNEO_27200"/>
<dbReference type="Gene3D" id="3.40.50.1220">
    <property type="entry name" value="TPP-binding domain"/>
    <property type="match status" value="1"/>
</dbReference>
<dbReference type="FunFam" id="3.40.50.1220:FF:000008">
    <property type="entry name" value="Acetolactate synthase"/>
    <property type="match status" value="1"/>
</dbReference>
<evidence type="ECO:0000256" key="5">
    <source>
        <dbReference type="ARBA" id="ARBA00022605"/>
    </source>
</evidence>
<comment type="cofactor">
    <cofactor evidence="12">
        <name>thiamine diphosphate</name>
        <dbReference type="ChEBI" id="CHEBI:58937"/>
    </cofactor>
    <text evidence="12">Binds 1 thiamine pyrophosphate per subunit.</text>
</comment>
<dbReference type="GO" id="GO:0003984">
    <property type="term" value="F:acetolactate synthase activity"/>
    <property type="evidence" value="ECO:0007669"/>
    <property type="project" value="UniProtKB-EC"/>
</dbReference>
<dbReference type="GO" id="GO:0009097">
    <property type="term" value="P:isoleucine biosynthetic process"/>
    <property type="evidence" value="ECO:0007669"/>
    <property type="project" value="UniProtKB-UniPathway"/>
</dbReference>
<evidence type="ECO:0000259" key="15">
    <source>
        <dbReference type="Pfam" id="PF02776"/>
    </source>
</evidence>
<evidence type="ECO:0000256" key="2">
    <source>
        <dbReference type="ARBA" id="ARBA00005025"/>
    </source>
</evidence>
<dbReference type="UniPathway" id="UPA00047">
    <property type="reaction ID" value="UER00055"/>
</dbReference>
<dbReference type="RefSeq" id="WP_066090368.1">
    <property type="nucleotide sequence ID" value="NZ_LRVM01000013.1"/>
</dbReference>
<dbReference type="PANTHER" id="PTHR18968:SF13">
    <property type="entry name" value="ACETOLACTATE SYNTHASE CATALYTIC SUBUNIT, MITOCHONDRIAL"/>
    <property type="match status" value="1"/>
</dbReference>
<dbReference type="AlphaFoldDB" id="A0A136WBG6"/>
<dbReference type="InterPro" id="IPR011766">
    <property type="entry name" value="TPP_enzyme_TPP-bd"/>
</dbReference>
<dbReference type="InterPro" id="IPR045229">
    <property type="entry name" value="TPP_enz"/>
</dbReference>
<keyword evidence="8 12" id="KW-0460">Magnesium</keyword>
<evidence type="ECO:0000256" key="12">
    <source>
        <dbReference type="RuleBase" id="RU003591"/>
    </source>
</evidence>
<evidence type="ECO:0000259" key="14">
    <source>
        <dbReference type="Pfam" id="PF02775"/>
    </source>
</evidence>
<dbReference type="SUPFAM" id="SSF52518">
    <property type="entry name" value="Thiamin diphosphate-binding fold (THDP-binding)"/>
    <property type="match status" value="2"/>
</dbReference>
<dbReference type="GO" id="GO:0030976">
    <property type="term" value="F:thiamine pyrophosphate binding"/>
    <property type="evidence" value="ECO:0007669"/>
    <property type="project" value="UniProtKB-UniRule"/>
</dbReference>
<dbReference type="UniPathway" id="UPA00049">
    <property type="reaction ID" value="UER00059"/>
</dbReference>
<keyword evidence="9 12" id="KW-0786">Thiamine pyrophosphate</keyword>
<dbReference type="InterPro" id="IPR012001">
    <property type="entry name" value="Thiamin_PyroP_enz_TPP-bd_dom"/>
</dbReference>
<dbReference type="GO" id="GO:0050660">
    <property type="term" value="F:flavin adenine dinucleotide binding"/>
    <property type="evidence" value="ECO:0007669"/>
    <property type="project" value="InterPro"/>
</dbReference>
<keyword evidence="7 12" id="KW-0479">Metal-binding</keyword>
<comment type="pathway">
    <text evidence="1 12">Amino-acid biosynthesis; L-isoleucine biosynthesis; L-isoleucine from 2-oxobutanoate: step 1/4.</text>
</comment>
<dbReference type="OrthoDB" id="4494979at2"/>
<feature type="domain" description="Thiamine pyrophosphate enzyme TPP-binding" evidence="14">
    <location>
        <begin position="381"/>
        <end position="528"/>
    </location>
</feature>
<dbReference type="CDD" id="cd07035">
    <property type="entry name" value="TPP_PYR_POX_like"/>
    <property type="match status" value="1"/>
</dbReference>
<dbReference type="Pfam" id="PF02776">
    <property type="entry name" value="TPP_enzyme_N"/>
    <property type="match status" value="1"/>
</dbReference>
<evidence type="ECO:0000256" key="6">
    <source>
        <dbReference type="ARBA" id="ARBA00022679"/>
    </source>
</evidence>
<keyword evidence="17" id="KW-1185">Reference proteome</keyword>
<dbReference type="InterPro" id="IPR012846">
    <property type="entry name" value="Acetolactate_synth_lsu"/>
</dbReference>
<evidence type="ECO:0000256" key="8">
    <source>
        <dbReference type="ARBA" id="ARBA00022842"/>
    </source>
</evidence>
<keyword evidence="10 12" id="KW-0100">Branched-chain amino acid biosynthesis</keyword>
<sequence length="552" mass="59564">MEQSGCQILIETLIEQGVTTIFGYPGGQVLNIYDELYKNKHRISHVLTAHEQGAAHAADGYSRSSGKVGVCLATSGPGATNLITGLATANADSIPMVAITGNVPMELIGSDSFQDVDTFGLSIPVTKHSFRVNTVETLAETVREAFRLAKSGRPGPVLVDIPKNIQIDKTEYSPMGIAEKIPDAKPNTALLDQALEMINNSKRPIVYCGGGVINGNCADVTTKLVEKTDAFMVCSMMGLTAMDNSHPKYLGMSGMHGRFAASKAISECDLVIAAGVRFTDRATGNRQKFAPNAKIIHLDIDSAEHGKNIDAALKIPGDLHFALSYITSKLEPQKHPQWEELVHSYKNKTKDFYAPDGYLLPWQIIAAVNQRAAPETNIATDVGQHQMWVAQYYNFKKPRTLQTSGGLGTMGYGMGAAIGAAMATGSKTVLFTGDGSFGMNLNELATAVSQNLPLIVVILNNGVLGMIRQWQNLFFQNHFMSSNLERKTDFVKLADAFGATGLRATNLTELNEALDQAFALASPVVIDCLIPDEENVFPMVPPNGSLENIILK</sequence>
<keyword evidence="5 12" id="KW-0028">Amino-acid biosynthesis</keyword>
<evidence type="ECO:0000256" key="9">
    <source>
        <dbReference type="ARBA" id="ARBA00023052"/>
    </source>
</evidence>
<dbReference type="SUPFAM" id="SSF52467">
    <property type="entry name" value="DHS-like NAD/FAD-binding domain"/>
    <property type="match status" value="1"/>
</dbReference>
<dbReference type="Gene3D" id="3.40.50.970">
    <property type="match status" value="2"/>
</dbReference>
<evidence type="ECO:0000313" key="16">
    <source>
        <dbReference type="EMBL" id="KXL51863.1"/>
    </source>
</evidence>
<dbReference type="EC" id="2.2.1.6" evidence="4 12"/>
<comment type="cofactor">
    <cofactor evidence="12">
        <name>Mg(2+)</name>
        <dbReference type="ChEBI" id="CHEBI:18420"/>
    </cofactor>
    <text evidence="12">Binds 1 Mg(2+) ion per subunit.</text>
</comment>
<dbReference type="GO" id="GO:0005948">
    <property type="term" value="C:acetolactate synthase complex"/>
    <property type="evidence" value="ECO:0007669"/>
    <property type="project" value="TreeGrafter"/>
</dbReference>
<comment type="catalytic activity">
    <reaction evidence="11 12">
        <text>2 pyruvate + H(+) = (2S)-2-acetolactate + CO2</text>
        <dbReference type="Rhea" id="RHEA:25249"/>
        <dbReference type="ChEBI" id="CHEBI:15361"/>
        <dbReference type="ChEBI" id="CHEBI:15378"/>
        <dbReference type="ChEBI" id="CHEBI:16526"/>
        <dbReference type="ChEBI" id="CHEBI:58476"/>
        <dbReference type="EC" id="2.2.1.6"/>
    </reaction>
</comment>
<dbReference type="Pfam" id="PF02775">
    <property type="entry name" value="TPP_enzyme_C"/>
    <property type="match status" value="1"/>
</dbReference>
<organism evidence="16 17">
    <name type="scientific">Anaerotignum neopropionicum</name>
    <dbReference type="NCBI Taxonomy" id="36847"/>
    <lineage>
        <taxon>Bacteria</taxon>
        <taxon>Bacillati</taxon>
        <taxon>Bacillota</taxon>
        <taxon>Clostridia</taxon>
        <taxon>Lachnospirales</taxon>
        <taxon>Anaerotignaceae</taxon>
        <taxon>Anaerotignum</taxon>
    </lineage>
</organism>
<dbReference type="GO" id="GO:0000287">
    <property type="term" value="F:magnesium ion binding"/>
    <property type="evidence" value="ECO:0007669"/>
    <property type="project" value="UniProtKB-UniRule"/>
</dbReference>
<feature type="domain" description="Thiamine pyrophosphate enzyme N-terminal TPP-binding" evidence="15">
    <location>
        <begin position="5"/>
        <end position="118"/>
    </location>
</feature>
<accession>A0A136WBG6</accession>
<dbReference type="NCBIfam" id="TIGR00118">
    <property type="entry name" value="acolac_lg"/>
    <property type="match status" value="1"/>
</dbReference>
<dbReference type="PANTHER" id="PTHR18968">
    <property type="entry name" value="THIAMINE PYROPHOSPHATE ENZYMES"/>
    <property type="match status" value="1"/>
</dbReference>
<protein>
    <recommendedName>
        <fullName evidence="4 12">Acetolactate synthase</fullName>
        <ecNumber evidence="4 12">2.2.1.6</ecNumber>
    </recommendedName>
</protein>
<evidence type="ECO:0000313" key="17">
    <source>
        <dbReference type="Proteomes" id="UP000070539"/>
    </source>
</evidence>
<dbReference type="CDD" id="cd02015">
    <property type="entry name" value="TPP_AHAS"/>
    <property type="match status" value="1"/>
</dbReference>
<dbReference type="EMBL" id="LRVM01000013">
    <property type="protein sequence ID" value="KXL51863.1"/>
    <property type="molecule type" value="Genomic_DNA"/>
</dbReference>
<comment type="caution">
    <text evidence="16">The sequence shown here is derived from an EMBL/GenBank/DDBJ whole genome shotgun (WGS) entry which is preliminary data.</text>
</comment>